<evidence type="ECO:0000256" key="8">
    <source>
        <dbReference type="ARBA" id="ARBA00022960"/>
    </source>
</evidence>
<evidence type="ECO:0000256" key="12">
    <source>
        <dbReference type="ARBA" id="ARBA00050251"/>
    </source>
</evidence>
<evidence type="ECO:0000256" key="6">
    <source>
        <dbReference type="ARBA" id="ARBA00022741"/>
    </source>
</evidence>
<evidence type="ECO:0000256" key="20">
    <source>
        <dbReference type="RuleBase" id="RU004135"/>
    </source>
</evidence>
<feature type="modified residue" description="N6-carboxylysine" evidence="19">
    <location>
        <position position="218"/>
    </location>
</feature>
<evidence type="ECO:0000256" key="14">
    <source>
        <dbReference type="ARBA" id="ARBA00066633"/>
    </source>
</evidence>
<evidence type="ECO:0000259" key="22">
    <source>
        <dbReference type="Pfam" id="PF02875"/>
    </source>
</evidence>
<keyword evidence="9 19" id="KW-0573">Peptidoglycan synthesis</keyword>
<evidence type="ECO:0000256" key="15">
    <source>
        <dbReference type="ARBA" id="ARBA00072883"/>
    </source>
</evidence>
<gene>
    <name evidence="19" type="primary">murE</name>
    <name evidence="24" type="ORF">INF28_05710</name>
</gene>
<comment type="caution">
    <text evidence="24">The sequence shown here is derived from an EMBL/GenBank/DDBJ whole genome shotgun (WGS) entry which is preliminary data.</text>
</comment>
<dbReference type="InterPro" id="IPR018109">
    <property type="entry name" value="Folylpolyglutamate_synth_CS"/>
</dbReference>
<evidence type="ECO:0000256" key="3">
    <source>
        <dbReference type="ARBA" id="ARBA00022490"/>
    </source>
</evidence>
<evidence type="ECO:0000256" key="10">
    <source>
        <dbReference type="ARBA" id="ARBA00023306"/>
    </source>
</evidence>
<feature type="domain" description="Mur ligase N-terminal catalytic" evidence="21">
    <location>
        <begin position="23"/>
        <end position="95"/>
    </location>
</feature>
<evidence type="ECO:0000256" key="2">
    <source>
        <dbReference type="ARBA" id="ARBA00005898"/>
    </source>
</evidence>
<accession>A0A9D5RBF0</accession>
<comment type="pathway">
    <text evidence="1 19 20">Cell wall biogenesis; peptidoglycan biosynthesis.</text>
</comment>
<dbReference type="NCBIfam" id="NF001126">
    <property type="entry name" value="PRK00139.1-4"/>
    <property type="match status" value="1"/>
</dbReference>
<dbReference type="PANTHER" id="PTHR23135:SF4">
    <property type="entry name" value="UDP-N-ACETYLMURAMOYL-L-ALANYL-D-GLUTAMATE--2,6-DIAMINOPIMELATE LIGASE MURE HOMOLOG, CHLOROPLASTIC"/>
    <property type="match status" value="1"/>
</dbReference>
<dbReference type="Gene3D" id="3.90.190.20">
    <property type="entry name" value="Mur ligase, C-terminal domain"/>
    <property type="match status" value="1"/>
</dbReference>
<dbReference type="GO" id="GO:0005524">
    <property type="term" value="F:ATP binding"/>
    <property type="evidence" value="ECO:0007669"/>
    <property type="project" value="UniProtKB-UniRule"/>
</dbReference>
<feature type="binding site" evidence="19">
    <location>
        <position position="186"/>
    </location>
    <ligand>
        <name>UDP-N-acetyl-alpha-D-muramoyl-L-alanyl-D-glutamate</name>
        <dbReference type="ChEBI" id="CHEBI:83900"/>
    </ligand>
</feature>
<comment type="subcellular location">
    <subcellularLocation>
        <location evidence="19 20">Cytoplasm</location>
    </subcellularLocation>
</comment>
<feature type="short sequence motif" description="Meso-diaminopimelate recognition motif" evidence="19">
    <location>
        <begin position="400"/>
        <end position="403"/>
    </location>
</feature>
<comment type="caution">
    <text evidence="19">Lacks conserved residue(s) required for the propagation of feature annotation.</text>
</comment>
<keyword evidence="8 19" id="KW-0133">Cell shape</keyword>
<dbReference type="GO" id="GO:0071555">
    <property type="term" value="P:cell wall organization"/>
    <property type="evidence" value="ECO:0007669"/>
    <property type="project" value="UniProtKB-KW"/>
</dbReference>
<dbReference type="RefSeq" id="WP_226392508.1">
    <property type="nucleotide sequence ID" value="NZ_JADCKB010000009.1"/>
</dbReference>
<keyword evidence="19" id="KW-0460">Magnesium</keyword>
<proteinExistence type="inferred from homology"/>
<organism evidence="24 25">
    <name type="scientific">Ructibacterium gallinarum</name>
    <dbReference type="NCBI Taxonomy" id="2779355"/>
    <lineage>
        <taxon>Bacteria</taxon>
        <taxon>Bacillati</taxon>
        <taxon>Bacillota</taxon>
        <taxon>Clostridia</taxon>
        <taxon>Eubacteriales</taxon>
        <taxon>Oscillospiraceae</taxon>
        <taxon>Ructibacterium</taxon>
    </lineage>
</organism>
<evidence type="ECO:0000259" key="21">
    <source>
        <dbReference type="Pfam" id="PF01225"/>
    </source>
</evidence>
<comment type="catalytic activity">
    <reaction evidence="12 19">
        <text>UDP-N-acetyl-alpha-D-muramoyl-L-alanyl-D-glutamate + meso-2,6-diaminopimelate + ATP = UDP-N-acetyl-alpha-D-muramoyl-L-alanyl-gamma-D-glutamyl-meso-2,6-diaminopimelate + ADP + phosphate + H(+)</text>
        <dbReference type="Rhea" id="RHEA:23676"/>
        <dbReference type="ChEBI" id="CHEBI:15378"/>
        <dbReference type="ChEBI" id="CHEBI:30616"/>
        <dbReference type="ChEBI" id="CHEBI:43474"/>
        <dbReference type="ChEBI" id="CHEBI:57791"/>
        <dbReference type="ChEBI" id="CHEBI:83900"/>
        <dbReference type="ChEBI" id="CHEBI:83905"/>
        <dbReference type="ChEBI" id="CHEBI:456216"/>
        <dbReference type="EC" id="6.3.2.13"/>
    </reaction>
</comment>
<feature type="binding site" evidence="19">
    <location>
        <position position="456"/>
    </location>
    <ligand>
        <name>meso-2,6-diaminopimelate</name>
        <dbReference type="ChEBI" id="CHEBI:57791"/>
    </ligand>
</feature>
<feature type="binding site" evidence="19">
    <location>
        <position position="178"/>
    </location>
    <ligand>
        <name>UDP-N-acetyl-alpha-D-muramoyl-L-alanyl-D-glutamate</name>
        <dbReference type="ChEBI" id="CHEBI:83900"/>
    </ligand>
</feature>
<feature type="binding site" evidence="19">
    <location>
        <begin position="400"/>
        <end position="403"/>
    </location>
    <ligand>
        <name>meso-2,6-diaminopimelate</name>
        <dbReference type="ChEBI" id="CHEBI:57791"/>
    </ligand>
</feature>
<dbReference type="Gene3D" id="3.40.1390.10">
    <property type="entry name" value="MurE/MurF, N-terminal domain"/>
    <property type="match status" value="1"/>
</dbReference>
<evidence type="ECO:0000256" key="17">
    <source>
        <dbReference type="ARBA" id="ARBA00076158"/>
    </source>
</evidence>
<keyword evidence="3 19" id="KW-0963">Cytoplasm</keyword>
<evidence type="ECO:0000256" key="13">
    <source>
        <dbReference type="ARBA" id="ARBA00056782"/>
    </source>
</evidence>
<evidence type="ECO:0000256" key="7">
    <source>
        <dbReference type="ARBA" id="ARBA00022840"/>
    </source>
</evidence>
<dbReference type="Pfam" id="PF02875">
    <property type="entry name" value="Mur_ligase_C"/>
    <property type="match status" value="1"/>
</dbReference>
<dbReference type="NCBIfam" id="NF001124">
    <property type="entry name" value="PRK00139.1-2"/>
    <property type="match status" value="1"/>
</dbReference>
<keyword evidence="11 19" id="KW-0961">Cell wall biogenesis/degradation</keyword>
<dbReference type="AlphaFoldDB" id="A0A9D5RBF0"/>
<keyword evidence="10 19" id="KW-0131">Cell cycle</keyword>
<dbReference type="SUPFAM" id="SSF63418">
    <property type="entry name" value="MurE/MurF N-terminal domain"/>
    <property type="match status" value="1"/>
</dbReference>
<feature type="binding site" evidence="19">
    <location>
        <position position="376"/>
    </location>
    <ligand>
        <name>meso-2,6-diaminopimelate</name>
        <dbReference type="ChEBI" id="CHEBI:57791"/>
    </ligand>
</feature>
<dbReference type="EMBL" id="JADCKB010000009">
    <property type="protein sequence ID" value="MBE5039958.1"/>
    <property type="molecule type" value="Genomic_DNA"/>
</dbReference>
<dbReference type="SUPFAM" id="SSF53623">
    <property type="entry name" value="MurD-like peptide ligases, catalytic domain"/>
    <property type="match status" value="1"/>
</dbReference>
<keyword evidence="7 19" id="KW-0067">ATP-binding</keyword>
<keyword evidence="4 19" id="KW-0436">Ligase</keyword>
<dbReference type="GO" id="GO:0008765">
    <property type="term" value="F:UDP-N-acetylmuramoylalanyl-D-glutamate-2,6-diaminopimelate ligase activity"/>
    <property type="evidence" value="ECO:0007669"/>
    <property type="project" value="UniProtKB-UniRule"/>
</dbReference>
<reference evidence="24" key="1">
    <citation type="submission" date="2020-10" db="EMBL/GenBank/DDBJ databases">
        <title>ChiBAC.</title>
        <authorList>
            <person name="Zenner C."/>
            <person name="Hitch T.C.A."/>
            <person name="Clavel T."/>
        </authorList>
    </citation>
    <scope>NUCLEOTIDE SEQUENCE</scope>
    <source>
        <strain evidence="24">DSM 107454</strain>
    </source>
</reference>
<feature type="binding site" evidence="19">
    <location>
        <begin position="151"/>
        <end position="152"/>
    </location>
    <ligand>
        <name>UDP-N-acetyl-alpha-D-muramoyl-L-alanyl-D-glutamate</name>
        <dbReference type="ChEBI" id="CHEBI:83900"/>
    </ligand>
</feature>
<dbReference type="InterPro" id="IPR000713">
    <property type="entry name" value="Mur_ligase_N"/>
</dbReference>
<dbReference type="Pfam" id="PF01225">
    <property type="entry name" value="Mur_ligase"/>
    <property type="match status" value="1"/>
</dbReference>
<evidence type="ECO:0000259" key="23">
    <source>
        <dbReference type="Pfam" id="PF08245"/>
    </source>
</evidence>
<evidence type="ECO:0000256" key="9">
    <source>
        <dbReference type="ARBA" id="ARBA00022984"/>
    </source>
</evidence>
<dbReference type="GO" id="GO:0051301">
    <property type="term" value="P:cell division"/>
    <property type="evidence" value="ECO:0007669"/>
    <property type="project" value="UniProtKB-KW"/>
</dbReference>
<dbReference type="InterPro" id="IPR036615">
    <property type="entry name" value="Mur_ligase_C_dom_sf"/>
</dbReference>
<dbReference type="FunFam" id="3.90.190.20:FF:000006">
    <property type="entry name" value="UDP-N-acetylmuramoyl-L-alanyl-D-glutamate--2,6-diaminopimelate ligase"/>
    <property type="match status" value="1"/>
</dbReference>
<evidence type="ECO:0000256" key="1">
    <source>
        <dbReference type="ARBA" id="ARBA00004752"/>
    </source>
</evidence>
<comment type="similarity">
    <text evidence="2 19">Belongs to the MurCDEF family. MurE subfamily.</text>
</comment>
<evidence type="ECO:0000256" key="16">
    <source>
        <dbReference type="ARBA" id="ARBA00075482"/>
    </source>
</evidence>
<dbReference type="GO" id="GO:0008360">
    <property type="term" value="P:regulation of cell shape"/>
    <property type="evidence" value="ECO:0007669"/>
    <property type="project" value="UniProtKB-KW"/>
</dbReference>
<dbReference type="PROSITE" id="PS01011">
    <property type="entry name" value="FOLYLPOLYGLU_SYNT_1"/>
    <property type="match status" value="1"/>
</dbReference>
<keyword evidence="6 19" id="KW-0547">Nucleotide-binding</keyword>
<dbReference type="SUPFAM" id="SSF53244">
    <property type="entry name" value="MurD-like peptide ligases, peptide-binding domain"/>
    <property type="match status" value="1"/>
</dbReference>
<dbReference type="Proteomes" id="UP000806542">
    <property type="component" value="Unassembled WGS sequence"/>
</dbReference>
<dbReference type="GO" id="GO:0000287">
    <property type="term" value="F:magnesium ion binding"/>
    <property type="evidence" value="ECO:0007669"/>
    <property type="project" value="UniProtKB-UniRule"/>
</dbReference>
<evidence type="ECO:0000256" key="18">
    <source>
        <dbReference type="ARBA" id="ARBA00081560"/>
    </source>
</evidence>
<feature type="binding site" evidence="19">
    <location>
        <position position="30"/>
    </location>
    <ligand>
        <name>UDP-N-acetyl-alpha-D-muramoyl-L-alanyl-D-glutamate</name>
        <dbReference type="ChEBI" id="CHEBI:83900"/>
    </ligand>
</feature>
<dbReference type="GO" id="GO:0009252">
    <property type="term" value="P:peptidoglycan biosynthetic process"/>
    <property type="evidence" value="ECO:0007669"/>
    <property type="project" value="UniProtKB-UniRule"/>
</dbReference>
<comment type="cofactor">
    <cofactor evidence="19">
        <name>Mg(2+)</name>
        <dbReference type="ChEBI" id="CHEBI:18420"/>
    </cofactor>
</comment>
<evidence type="ECO:0000256" key="19">
    <source>
        <dbReference type="HAMAP-Rule" id="MF_00208"/>
    </source>
</evidence>
<comment type="function">
    <text evidence="13 19">Catalyzes the addition of meso-diaminopimelic acid to the nucleotide precursor UDP-N-acetylmuramoyl-L-alanyl-D-glutamate (UMAG) in the biosynthesis of bacterial cell-wall peptidoglycan.</text>
</comment>
<dbReference type="InterPro" id="IPR004101">
    <property type="entry name" value="Mur_ligase_C"/>
</dbReference>
<dbReference type="InterPro" id="IPR035911">
    <property type="entry name" value="MurE/MurF_N"/>
</dbReference>
<dbReference type="GO" id="GO:0005737">
    <property type="term" value="C:cytoplasm"/>
    <property type="evidence" value="ECO:0007669"/>
    <property type="project" value="UniProtKB-SubCell"/>
</dbReference>
<dbReference type="GO" id="GO:0004326">
    <property type="term" value="F:tetrahydrofolylpolyglutamate synthase activity"/>
    <property type="evidence" value="ECO:0007669"/>
    <property type="project" value="InterPro"/>
</dbReference>
<dbReference type="InterPro" id="IPR036565">
    <property type="entry name" value="Mur-like_cat_sf"/>
</dbReference>
<feature type="binding site" evidence="19">
    <location>
        <position position="452"/>
    </location>
    <ligand>
        <name>meso-2,6-diaminopimelate</name>
        <dbReference type="ChEBI" id="CHEBI:57791"/>
    </ligand>
</feature>
<evidence type="ECO:0000313" key="25">
    <source>
        <dbReference type="Proteomes" id="UP000806542"/>
    </source>
</evidence>
<evidence type="ECO:0000256" key="5">
    <source>
        <dbReference type="ARBA" id="ARBA00022618"/>
    </source>
</evidence>
<dbReference type="PANTHER" id="PTHR23135">
    <property type="entry name" value="MUR LIGASE FAMILY MEMBER"/>
    <property type="match status" value="1"/>
</dbReference>
<feature type="domain" description="Mur ligase C-terminal" evidence="22">
    <location>
        <begin position="327"/>
        <end position="454"/>
    </location>
</feature>
<evidence type="ECO:0000313" key="24">
    <source>
        <dbReference type="EMBL" id="MBE5039958.1"/>
    </source>
</evidence>
<dbReference type="Pfam" id="PF08245">
    <property type="entry name" value="Mur_ligase_M"/>
    <property type="match status" value="1"/>
</dbReference>
<evidence type="ECO:0000256" key="11">
    <source>
        <dbReference type="ARBA" id="ARBA00023316"/>
    </source>
</evidence>
<protein>
    <recommendedName>
        <fullName evidence="15 19">UDP-N-acetylmuramoyl-L-alanyl-D-glutamate--2,6-diaminopimelate ligase</fullName>
        <ecNumber evidence="14 19">6.3.2.13</ecNumber>
    </recommendedName>
    <alternativeName>
        <fullName evidence="16 19">Meso-A2pm-adding enzyme</fullName>
    </alternativeName>
    <alternativeName>
        <fullName evidence="17 19">Meso-diaminopimelate-adding enzyme</fullName>
    </alternativeName>
    <alternativeName>
        <fullName evidence="18 19">UDP-MurNAc-L-Ala-D-Glu:meso-diaminopimelate ligase</fullName>
    </alternativeName>
    <alternativeName>
        <fullName evidence="19">UDP-MurNAc-tripeptide synthetase</fullName>
    </alternativeName>
    <alternativeName>
        <fullName evidence="19">UDP-N-acetylmuramyl-tripeptide synthetase</fullName>
    </alternativeName>
</protein>
<dbReference type="NCBIfam" id="TIGR01085">
    <property type="entry name" value="murE"/>
    <property type="match status" value="1"/>
</dbReference>
<feature type="binding site" evidence="19">
    <location>
        <begin position="109"/>
        <end position="115"/>
    </location>
    <ligand>
        <name>ATP</name>
        <dbReference type="ChEBI" id="CHEBI:30616"/>
    </ligand>
</feature>
<sequence length="484" mass="52725">MNLSELLKEIEIKQVLGSVQVGITGIAFDSRAVKPGNLFVCISGFQTDGHRFAPDAIEKGAAAIIAEQDLHELGVTCIIVENTRRALAQVSAAFYQHPDRRFCLIGITGTNGKTTTTYLVKSVLEAMGKKVGLIGTNQNMIGTEIIPSKHTTPDSLELMRLFTRMADKGVDYVVMEVSSHSLALDRVTACTFDVGAFTNITQDHLDFHKTMEEYLAAKAILFQISKVGAVNADDKGAEYLMQHASCEKMLTYGIDADCDLKASEVELNENGVFFTLTYEGKTYPVELGIPGKFSVYNAMTALSCLAAAGIPMDQAVAGLKVARGVKGRIEVVETGRDFGVIIDYAHTPDGLKNVIQTIRGFAKRRIITVFGCGGDRDKTKRPKMGKIASEMSDFSVLTSDNPRTEDPEAIIEDVLVGVKEGGGNYIVIPNRFEAIEYALDHAEKDDIILLAGKGHETYQILADRTIAFDEREIVRKLLDAPSGN</sequence>
<evidence type="ECO:0000256" key="4">
    <source>
        <dbReference type="ARBA" id="ARBA00022598"/>
    </source>
</evidence>
<name>A0A9D5RBF0_9FIRM</name>
<keyword evidence="5 19" id="KW-0132">Cell division</keyword>
<dbReference type="InterPro" id="IPR013221">
    <property type="entry name" value="Mur_ligase_cen"/>
</dbReference>
<dbReference type="Gene3D" id="3.40.1190.10">
    <property type="entry name" value="Mur-like, catalytic domain"/>
    <property type="match status" value="1"/>
</dbReference>
<comment type="PTM">
    <text evidence="19">Carboxylation is probably crucial for Mg(2+) binding and, consequently, for the gamma-phosphate positioning of ATP.</text>
</comment>
<feature type="domain" description="Mur ligase central" evidence="23">
    <location>
        <begin position="107"/>
        <end position="304"/>
    </location>
</feature>
<dbReference type="EC" id="6.3.2.13" evidence="14 19"/>
<dbReference type="InterPro" id="IPR005761">
    <property type="entry name" value="UDP-N-AcMur-Glu-dNH2Pim_ligase"/>
</dbReference>
<keyword evidence="25" id="KW-1185">Reference proteome</keyword>
<dbReference type="HAMAP" id="MF_00208">
    <property type="entry name" value="MurE"/>
    <property type="match status" value="1"/>
</dbReference>